<dbReference type="GeneID" id="4387244"/>
<dbReference type="GO" id="GO:0020037">
    <property type="term" value="F:heme binding"/>
    <property type="evidence" value="ECO:0007669"/>
    <property type="project" value="InterPro"/>
</dbReference>
<keyword evidence="5" id="KW-0408">Iron</keyword>
<dbReference type="Gene3D" id="1.10.630.10">
    <property type="entry name" value="Cytochrome P450"/>
    <property type="match status" value="1"/>
</dbReference>
<evidence type="ECO:0000256" key="4">
    <source>
        <dbReference type="ARBA" id="ARBA00023002"/>
    </source>
</evidence>
<dbReference type="RefSeq" id="XP_001220546.1">
    <property type="nucleotide sequence ID" value="XM_001220545.1"/>
</dbReference>
<comment type="cofactor">
    <cofactor evidence="1">
        <name>heme</name>
        <dbReference type="ChEBI" id="CHEBI:30413"/>
    </cofactor>
</comment>
<dbReference type="AlphaFoldDB" id="Q2HEM9"/>
<evidence type="ECO:0000256" key="2">
    <source>
        <dbReference type="ARBA" id="ARBA00010617"/>
    </source>
</evidence>
<evidence type="ECO:0008006" key="8">
    <source>
        <dbReference type="Google" id="ProtNLM"/>
    </source>
</evidence>
<dbReference type="PANTHER" id="PTHR46206">
    <property type="entry name" value="CYTOCHROME P450"/>
    <property type="match status" value="1"/>
</dbReference>
<dbReference type="InterPro" id="IPR001128">
    <property type="entry name" value="Cyt_P450"/>
</dbReference>
<dbReference type="GO" id="GO:0005506">
    <property type="term" value="F:iron ion binding"/>
    <property type="evidence" value="ECO:0007669"/>
    <property type="project" value="InterPro"/>
</dbReference>
<keyword evidence="7" id="KW-1185">Reference proteome</keyword>
<evidence type="ECO:0000256" key="3">
    <source>
        <dbReference type="ARBA" id="ARBA00022723"/>
    </source>
</evidence>
<reference evidence="7" key="1">
    <citation type="journal article" date="2015" name="Genome Announc.">
        <title>Draft genome sequence of the cellulolytic fungus Chaetomium globosum.</title>
        <authorList>
            <person name="Cuomo C.A."/>
            <person name="Untereiner W.A."/>
            <person name="Ma L.-J."/>
            <person name="Grabherr M."/>
            <person name="Birren B.W."/>
        </authorList>
    </citation>
    <scope>NUCLEOTIDE SEQUENCE [LARGE SCALE GENOMIC DNA]</scope>
    <source>
        <strain evidence="7">ATCC 6205 / CBS 148.51 / DSM 1962 / NBRC 6347 / NRRL 1970</strain>
    </source>
</reference>
<dbReference type="OrthoDB" id="5228166at2759"/>
<evidence type="ECO:0000313" key="7">
    <source>
        <dbReference type="Proteomes" id="UP000001056"/>
    </source>
</evidence>
<dbReference type="Pfam" id="PF00067">
    <property type="entry name" value="p450"/>
    <property type="match status" value="1"/>
</dbReference>
<dbReference type="InterPro" id="IPR036396">
    <property type="entry name" value="Cyt_P450_sf"/>
</dbReference>
<dbReference type="VEuPathDB" id="FungiDB:CHGG_01325"/>
<keyword evidence="4" id="KW-0560">Oxidoreductase</keyword>
<dbReference type="SUPFAM" id="SSF48264">
    <property type="entry name" value="Cytochrome P450"/>
    <property type="match status" value="1"/>
</dbReference>
<organism evidence="6 7">
    <name type="scientific">Chaetomium globosum (strain ATCC 6205 / CBS 148.51 / DSM 1962 / NBRC 6347 / NRRL 1970)</name>
    <name type="common">Soil fungus</name>
    <dbReference type="NCBI Taxonomy" id="306901"/>
    <lineage>
        <taxon>Eukaryota</taxon>
        <taxon>Fungi</taxon>
        <taxon>Dikarya</taxon>
        <taxon>Ascomycota</taxon>
        <taxon>Pezizomycotina</taxon>
        <taxon>Sordariomycetes</taxon>
        <taxon>Sordariomycetidae</taxon>
        <taxon>Sordariales</taxon>
        <taxon>Chaetomiaceae</taxon>
        <taxon>Chaetomium</taxon>
    </lineage>
</organism>
<dbReference type="InParanoid" id="Q2HEM9"/>
<keyword evidence="3" id="KW-0479">Metal-binding</keyword>
<sequence>MGEPIIGSAYWLGARRDESSHPKICQLTMEFVQATQPNTGKFWGPYADTSKDEEIYHTPIQSMSRALRTHGSVVGFKRNGNMLGITWIRHLHGGSFFRDIDGTMRAFSTRRMNHIVPEIWPLFEKAAEGLVANAGADAVDIQPHLQQAMAEGTIKIFLSEKYNRADFKERMIKVATDIAYLTGLDPNRSFLARKFPLLWHAAKVYATYSGINGLIRIVSMIWVTFFLAQHPDSQESIRKEATSIIETGGAFKLEGLQNAVLTDSFIREALRTKGDSVNAVRQCVQDVELDGFTIPKGSLVFPFTYQCYRNSNLMENANEFIGDRWVSTGKSATTTGLEYPAFGLGRWACPGRFLAINACAPDGKLVVRRVEA</sequence>
<dbReference type="Proteomes" id="UP000001056">
    <property type="component" value="Unassembled WGS sequence"/>
</dbReference>
<evidence type="ECO:0000313" key="6">
    <source>
        <dbReference type="EMBL" id="EAQ93090.1"/>
    </source>
</evidence>
<gene>
    <name evidence="6" type="ORF">CHGG_01325</name>
</gene>
<dbReference type="STRING" id="306901.Q2HEM9"/>
<comment type="similarity">
    <text evidence="2">Belongs to the cytochrome P450 family.</text>
</comment>
<evidence type="ECO:0000256" key="1">
    <source>
        <dbReference type="ARBA" id="ARBA00001971"/>
    </source>
</evidence>
<evidence type="ECO:0000256" key="5">
    <source>
        <dbReference type="ARBA" id="ARBA00023004"/>
    </source>
</evidence>
<dbReference type="HOGENOM" id="CLU_743939_0_0_1"/>
<protein>
    <recommendedName>
        <fullName evidence="8">Cytochrome P450</fullName>
    </recommendedName>
</protein>
<dbReference type="eggNOG" id="KOG0156">
    <property type="taxonomic scope" value="Eukaryota"/>
</dbReference>
<accession>Q2HEM9</accession>
<dbReference type="EMBL" id="CH408029">
    <property type="protein sequence ID" value="EAQ93090.1"/>
    <property type="molecule type" value="Genomic_DNA"/>
</dbReference>
<dbReference type="GO" id="GO:0016705">
    <property type="term" value="F:oxidoreductase activity, acting on paired donors, with incorporation or reduction of molecular oxygen"/>
    <property type="evidence" value="ECO:0007669"/>
    <property type="project" value="InterPro"/>
</dbReference>
<dbReference type="GO" id="GO:0004497">
    <property type="term" value="F:monooxygenase activity"/>
    <property type="evidence" value="ECO:0007669"/>
    <property type="project" value="InterPro"/>
</dbReference>
<proteinExistence type="inferred from homology"/>
<name>Q2HEM9_CHAGB</name>